<dbReference type="SMART" id="SM00559">
    <property type="entry name" value="Ku78"/>
    <property type="match status" value="1"/>
</dbReference>
<dbReference type="PANTHER" id="PTHR41251:SF1">
    <property type="entry name" value="NON-HOMOLOGOUS END JOINING PROTEIN KU"/>
    <property type="match status" value="1"/>
</dbReference>
<protein>
    <recommendedName>
        <fullName evidence="2">Non-homologous end joining protein Ku</fullName>
    </recommendedName>
</protein>
<evidence type="ECO:0000256" key="2">
    <source>
        <dbReference type="HAMAP-Rule" id="MF_01875"/>
    </source>
</evidence>
<sequence length="356" mass="39094">MRRALWKGAISFGLINIPVELFTAEKNDELDFTLLDKRDLSPVGYRRYNKKSGREVVWDDIIKGYEYEDGKFVLLSDEDLRQANVESTQSIDIQNFVEVEQVPIQYYEQPYYLAPLKGGEKAYALLRETLIASGKMAIAQIVIRTRQHLAALLPQGELLNLVTLRYPAELRPPDDLELPQRGMKKSGVSKQEVEMARTLVEHMSSAWKPDDFHDQYRDDVLALIRKKIKTRQTHVMAEPEDAPAPSAGSSGKVIDLMALLKRSLNPGEAKARSGSAGKKGGGEQADAEAATGKAATNVHSLAGAAKRAVKRREASPAKSAAGTGKTKKAPSKTTRTKTATAAKSARKPVAAKRAQA</sequence>
<dbReference type="Proteomes" id="UP001629246">
    <property type="component" value="Unassembled WGS sequence"/>
</dbReference>
<feature type="domain" description="Ku" evidence="4">
    <location>
        <begin position="53"/>
        <end position="181"/>
    </location>
</feature>
<feature type="compositionally biased region" description="Basic residues" evidence="3">
    <location>
        <begin position="344"/>
        <end position="356"/>
    </location>
</feature>
<comment type="subunit">
    <text evidence="2">Homodimer. Interacts with LigD.</text>
</comment>
<dbReference type="InterPro" id="IPR016194">
    <property type="entry name" value="SPOC-like_C_dom_sf"/>
</dbReference>
<keyword evidence="1 2" id="KW-0238">DNA-binding</keyword>
<feature type="region of interest" description="Disordered" evidence="3">
    <location>
        <begin position="265"/>
        <end position="356"/>
    </location>
</feature>
<evidence type="ECO:0000313" key="5">
    <source>
        <dbReference type="EMBL" id="MFL9925263.1"/>
    </source>
</evidence>
<dbReference type="Pfam" id="PF02735">
    <property type="entry name" value="Ku"/>
    <property type="match status" value="1"/>
</dbReference>
<proteinExistence type="inferred from homology"/>
<evidence type="ECO:0000313" key="6">
    <source>
        <dbReference type="Proteomes" id="UP001629246"/>
    </source>
</evidence>
<keyword evidence="2" id="KW-0234">DNA repair</keyword>
<keyword evidence="2" id="KW-0227">DNA damage</keyword>
<dbReference type="PANTHER" id="PTHR41251">
    <property type="entry name" value="NON-HOMOLOGOUS END JOINING PROTEIN KU"/>
    <property type="match status" value="1"/>
</dbReference>
<accession>A0ABW9A8N4</accession>
<dbReference type="InterPro" id="IPR006164">
    <property type="entry name" value="DNA_bd_Ku70/Ku80"/>
</dbReference>
<dbReference type="EMBL" id="JAQQFM010000005">
    <property type="protein sequence ID" value="MFL9925263.1"/>
    <property type="molecule type" value="Genomic_DNA"/>
</dbReference>
<keyword evidence="6" id="KW-1185">Reference proteome</keyword>
<dbReference type="NCBIfam" id="TIGR02772">
    <property type="entry name" value="Ku_bact"/>
    <property type="match status" value="1"/>
</dbReference>
<name>A0ABW9A8N4_9BURK</name>
<evidence type="ECO:0000256" key="1">
    <source>
        <dbReference type="ARBA" id="ARBA00023125"/>
    </source>
</evidence>
<reference evidence="5 6" key="1">
    <citation type="journal article" date="2024" name="Chem. Sci.">
        <title>Discovery of megapolipeptins by genome mining of a Burkholderiales bacteria collection.</title>
        <authorList>
            <person name="Paulo B.S."/>
            <person name="Recchia M.J.J."/>
            <person name="Lee S."/>
            <person name="Fergusson C.H."/>
            <person name="Romanowski S.B."/>
            <person name="Hernandez A."/>
            <person name="Krull N."/>
            <person name="Liu D.Y."/>
            <person name="Cavanagh H."/>
            <person name="Bos A."/>
            <person name="Gray C.A."/>
            <person name="Murphy B.T."/>
            <person name="Linington R.G."/>
            <person name="Eustaquio A.S."/>
        </authorList>
    </citation>
    <scope>NUCLEOTIDE SEQUENCE [LARGE SCALE GENOMIC DNA]</scope>
    <source>
        <strain evidence="5 6">RL21-008-BIB-A</strain>
    </source>
</reference>
<evidence type="ECO:0000256" key="3">
    <source>
        <dbReference type="SAM" id="MobiDB-lite"/>
    </source>
</evidence>
<dbReference type="InterPro" id="IPR009187">
    <property type="entry name" value="Prok_Ku"/>
</dbReference>
<organism evidence="5 6">
    <name type="scientific">Herbaspirillum lusitanum</name>
    <dbReference type="NCBI Taxonomy" id="213312"/>
    <lineage>
        <taxon>Bacteria</taxon>
        <taxon>Pseudomonadati</taxon>
        <taxon>Pseudomonadota</taxon>
        <taxon>Betaproteobacteria</taxon>
        <taxon>Burkholderiales</taxon>
        <taxon>Oxalobacteraceae</taxon>
        <taxon>Herbaspirillum</taxon>
    </lineage>
</organism>
<dbReference type="RefSeq" id="WP_408158438.1">
    <property type="nucleotide sequence ID" value="NZ_JAQQFM010000005.1"/>
</dbReference>
<dbReference type="HAMAP" id="MF_01875">
    <property type="entry name" value="Prokaryotic_Ku"/>
    <property type="match status" value="1"/>
</dbReference>
<evidence type="ECO:0000259" key="4">
    <source>
        <dbReference type="SMART" id="SM00559"/>
    </source>
</evidence>
<gene>
    <name evidence="2" type="primary">ku</name>
    <name evidence="5" type="ORF">PQR62_13385</name>
</gene>
<comment type="function">
    <text evidence="2">With LigD forms a non-homologous end joining (NHEJ) DNA repair enzyme, which repairs dsDNA breaks with reduced fidelity. Binds linear dsDNA with 5'- and 3'- overhangs but not closed circular dsDNA nor ssDNA. Recruits and stimulates the ligase activity of LigD.</text>
</comment>
<dbReference type="Gene3D" id="2.40.290.10">
    <property type="match status" value="1"/>
</dbReference>
<dbReference type="PIRSF" id="PIRSF006493">
    <property type="entry name" value="Prok_Ku"/>
    <property type="match status" value="1"/>
</dbReference>
<comment type="caution">
    <text evidence="5">The sequence shown here is derived from an EMBL/GenBank/DDBJ whole genome shotgun (WGS) entry which is preliminary data.</text>
</comment>
<dbReference type="SUPFAM" id="SSF100939">
    <property type="entry name" value="SPOC domain-like"/>
    <property type="match status" value="1"/>
</dbReference>
<dbReference type="CDD" id="cd00789">
    <property type="entry name" value="KU_like"/>
    <property type="match status" value="1"/>
</dbReference>
<comment type="similarity">
    <text evidence="2">Belongs to the prokaryotic Ku family.</text>
</comment>
<keyword evidence="2" id="KW-0233">DNA recombination</keyword>
<feature type="compositionally biased region" description="Low complexity" evidence="3">
    <location>
        <begin position="331"/>
        <end position="343"/>
    </location>
</feature>